<evidence type="ECO:0000259" key="7">
    <source>
        <dbReference type="Pfam" id="PF13664"/>
    </source>
</evidence>
<evidence type="ECO:0000256" key="5">
    <source>
        <dbReference type="SAM" id="Phobius"/>
    </source>
</evidence>
<accession>A0AAU9MGU1</accession>
<evidence type="ECO:0000256" key="6">
    <source>
        <dbReference type="SAM" id="SignalP"/>
    </source>
</evidence>
<dbReference type="InterPro" id="IPR025423">
    <property type="entry name" value="TMEM205-like"/>
</dbReference>
<feature type="domain" description="TMEM205-like" evidence="7">
    <location>
        <begin position="213"/>
        <end position="316"/>
    </location>
</feature>
<name>A0AAU9MGU1_9ASTR</name>
<dbReference type="Pfam" id="PF13664">
    <property type="entry name" value="DUF4149"/>
    <property type="match status" value="1"/>
</dbReference>
<dbReference type="Proteomes" id="UP001157418">
    <property type="component" value="Unassembled WGS sequence"/>
</dbReference>
<dbReference type="PANTHER" id="PTHR47652">
    <property type="entry name" value="MITOCHONDRIAL IMPORT INNER MEMBRANE TRANSLOCASE SUBUNIT TIM44"/>
    <property type="match status" value="1"/>
</dbReference>
<dbReference type="AlphaFoldDB" id="A0AAU9MGU1"/>
<keyword evidence="4 5" id="KW-0472">Membrane</keyword>
<dbReference type="EMBL" id="CAKMRJ010002223">
    <property type="protein sequence ID" value="CAH1425922.1"/>
    <property type="molecule type" value="Genomic_DNA"/>
</dbReference>
<comment type="caution">
    <text evidence="8">The sequence shown here is derived from an EMBL/GenBank/DDBJ whole genome shotgun (WGS) entry which is preliminary data.</text>
</comment>
<evidence type="ECO:0000256" key="4">
    <source>
        <dbReference type="ARBA" id="ARBA00023136"/>
    </source>
</evidence>
<dbReference type="GO" id="GO:0016020">
    <property type="term" value="C:membrane"/>
    <property type="evidence" value="ECO:0007669"/>
    <property type="project" value="UniProtKB-SubCell"/>
</dbReference>
<keyword evidence="9" id="KW-1185">Reference proteome</keyword>
<feature type="transmembrane region" description="Helical" evidence="5">
    <location>
        <begin position="283"/>
        <end position="305"/>
    </location>
</feature>
<feature type="transmembrane region" description="Helical" evidence="5">
    <location>
        <begin position="212"/>
        <end position="237"/>
    </location>
</feature>
<sequence length="363" mass="40473">MHLVFLCLVLTSLITGANWPPSPPPHHRRFVVEFEEKSDGNTKVSISQHDDSGMVNGKTKNMVSGTPLDVSSKLHNFEEQVKEVIDDEVGEIGDPIVKLSEKLSEKAKEVAGNAKNAVGKAVGLFTIGERTKGALKDSVVKMKQWDVIDSPKRIGEDIESNASLKVEEAVEEVKETVKIVKETSWNDLLTKPTRKMTVLIDKIQSVTSWCHLLGFSTAYGMGVWVTFFSSCVLGNCLPKREYRMIRNKLYMVYFRSMANCVGAALIGYLVSRGRNVFFLCNKMAIFQGFNLLSALLMNLTNLMLLEPRATKRKKIKEDGGTKTVASEKLKKLNKYSSTLNVSTIVVLTWHLAYIGQLVQARNP</sequence>
<reference evidence="8 9" key="1">
    <citation type="submission" date="2022-01" db="EMBL/GenBank/DDBJ databases">
        <authorList>
            <person name="Xiong W."/>
            <person name="Schranz E."/>
        </authorList>
    </citation>
    <scope>NUCLEOTIDE SEQUENCE [LARGE SCALE GENOMIC DNA]</scope>
</reference>
<keyword evidence="6" id="KW-0732">Signal</keyword>
<feature type="signal peptide" evidence="6">
    <location>
        <begin position="1"/>
        <end position="16"/>
    </location>
</feature>
<feature type="transmembrane region" description="Helical" evidence="5">
    <location>
        <begin position="338"/>
        <end position="358"/>
    </location>
</feature>
<organism evidence="8 9">
    <name type="scientific">Lactuca virosa</name>
    <dbReference type="NCBI Taxonomy" id="75947"/>
    <lineage>
        <taxon>Eukaryota</taxon>
        <taxon>Viridiplantae</taxon>
        <taxon>Streptophyta</taxon>
        <taxon>Embryophyta</taxon>
        <taxon>Tracheophyta</taxon>
        <taxon>Spermatophyta</taxon>
        <taxon>Magnoliopsida</taxon>
        <taxon>eudicotyledons</taxon>
        <taxon>Gunneridae</taxon>
        <taxon>Pentapetalae</taxon>
        <taxon>asterids</taxon>
        <taxon>campanulids</taxon>
        <taxon>Asterales</taxon>
        <taxon>Asteraceae</taxon>
        <taxon>Cichorioideae</taxon>
        <taxon>Cichorieae</taxon>
        <taxon>Lactucinae</taxon>
        <taxon>Lactuca</taxon>
    </lineage>
</organism>
<feature type="chain" id="PRO_5043728793" description="TMEM205-like domain-containing protein" evidence="6">
    <location>
        <begin position="17"/>
        <end position="363"/>
    </location>
</feature>
<evidence type="ECO:0000313" key="8">
    <source>
        <dbReference type="EMBL" id="CAH1425922.1"/>
    </source>
</evidence>
<keyword evidence="2 5" id="KW-0812">Transmembrane</keyword>
<evidence type="ECO:0000256" key="2">
    <source>
        <dbReference type="ARBA" id="ARBA00022692"/>
    </source>
</evidence>
<evidence type="ECO:0000313" key="9">
    <source>
        <dbReference type="Proteomes" id="UP001157418"/>
    </source>
</evidence>
<dbReference type="PANTHER" id="PTHR47652:SF8">
    <property type="entry name" value="DUF4149 DOMAIN-CONTAINING PROTEIN"/>
    <property type="match status" value="1"/>
</dbReference>
<evidence type="ECO:0000256" key="3">
    <source>
        <dbReference type="ARBA" id="ARBA00022989"/>
    </source>
</evidence>
<protein>
    <recommendedName>
        <fullName evidence="7">TMEM205-like domain-containing protein</fullName>
    </recommendedName>
</protein>
<proteinExistence type="predicted"/>
<feature type="transmembrane region" description="Helical" evidence="5">
    <location>
        <begin position="249"/>
        <end position="271"/>
    </location>
</feature>
<evidence type="ECO:0000256" key="1">
    <source>
        <dbReference type="ARBA" id="ARBA00004370"/>
    </source>
</evidence>
<gene>
    <name evidence="8" type="ORF">LVIROSA_LOCUS13037</name>
</gene>
<comment type="subcellular location">
    <subcellularLocation>
        <location evidence="1">Membrane</location>
    </subcellularLocation>
</comment>
<keyword evidence="3 5" id="KW-1133">Transmembrane helix</keyword>